<evidence type="ECO:0000256" key="1">
    <source>
        <dbReference type="SAM" id="MobiDB-lite"/>
    </source>
</evidence>
<name>A0ABX0XBV3_9BACT</name>
<dbReference type="RefSeq" id="WP_168037457.1">
    <property type="nucleotide sequence ID" value="NZ_JAATJH010000003.1"/>
</dbReference>
<evidence type="ECO:0000313" key="2">
    <source>
        <dbReference type="EMBL" id="NJC26692.1"/>
    </source>
</evidence>
<organism evidence="2 3">
    <name type="scientific">Neolewinella antarctica</name>
    <dbReference type="NCBI Taxonomy" id="442734"/>
    <lineage>
        <taxon>Bacteria</taxon>
        <taxon>Pseudomonadati</taxon>
        <taxon>Bacteroidota</taxon>
        <taxon>Saprospiria</taxon>
        <taxon>Saprospirales</taxon>
        <taxon>Lewinellaceae</taxon>
        <taxon>Neolewinella</taxon>
    </lineage>
</organism>
<proteinExistence type="predicted"/>
<accession>A0ABX0XBV3</accession>
<dbReference type="PANTHER" id="PTHR34801:SF6">
    <property type="entry name" value="SLL1620 PROTEIN"/>
    <property type="match status" value="1"/>
</dbReference>
<dbReference type="Proteomes" id="UP000770785">
    <property type="component" value="Unassembled WGS sequence"/>
</dbReference>
<feature type="region of interest" description="Disordered" evidence="1">
    <location>
        <begin position="1"/>
        <end position="28"/>
    </location>
</feature>
<sequence length="116" mass="13225">MPHQLKPCPDKQNCVSTQATDDKKRDPISYVGSQEDARQKLLTVLDAMPRTTRVAADEDYVHYTFKTWPIPFTDDVEFVFDDAKKLIHYRSASRVGYSDLGVNGKRMAKIVAAYIK</sequence>
<comment type="caution">
    <text evidence="2">The sequence shown here is derived from an EMBL/GenBank/DDBJ whole genome shotgun (WGS) entry which is preliminary data.</text>
</comment>
<protein>
    <submittedName>
        <fullName evidence="2">Uncharacterized protein (DUF1499 family)</fullName>
    </submittedName>
</protein>
<dbReference type="Pfam" id="PF07386">
    <property type="entry name" value="DUF1499"/>
    <property type="match status" value="1"/>
</dbReference>
<dbReference type="PIRSF" id="PIRSF026426">
    <property type="entry name" value="DUF1499"/>
    <property type="match status" value="1"/>
</dbReference>
<gene>
    <name evidence="2" type="ORF">GGR27_002202</name>
</gene>
<dbReference type="PANTHER" id="PTHR34801">
    <property type="entry name" value="EXPRESSED PROTEIN"/>
    <property type="match status" value="1"/>
</dbReference>
<dbReference type="InterPro" id="IPR010865">
    <property type="entry name" value="DUF1499"/>
</dbReference>
<reference evidence="2 3" key="1">
    <citation type="submission" date="2020-03" db="EMBL/GenBank/DDBJ databases">
        <title>Genomic Encyclopedia of Type Strains, Phase IV (KMG-IV): sequencing the most valuable type-strain genomes for metagenomic binning, comparative biology and taxonomic classification.</title>
        <authorList>
            <person name="Goeker M."/>
        </authorList>
    </citation>
    <scope>NUCLEOTIDE SEQUENCE [LARGE SCALE GENOMIC DNA]</scope>
    <source>
        <strain evidence="2 3">DSM 105096</strain>
    </source>
</reference>
<dbReference type="EMBL" id="JAATJH010000003">
    <property type="protein sequence ID" value="NJC26692.1"/>
    <property type="molecule type" value="Genomic_DNA"/>
</dbReference>
<evidence type="ECO:0000313" key="3">
    <source>
        <dbReference type="Proteomes" id="UP000770785"/>
    </source>
</evidence>
<keyword evidence="3" id="KW-1185">Reference proteome</keyword>